<dbReference type="Pfam" id="PF00665">
    <property type="entry name" value="rve"/>
    <property type="match status" value="1"/>
</dbReference>
<evidence type="ECO:0000313" key="2">
    <source>
        <dbReference type="EMBL" id="AEM49023.1"/>
    </source>
</evidence>
<dbReference type="InterPro" id="IPR009057">
    <property type="entry name" value="Homeodomain-like_sf"/>
</dbReference>
<accession>G0JTQ8</accession>
<dbReference type="Gene3D" id="3.30.420.10">
    <property type="entry name" value="Ribonuclease H-like superfamily/Ribonuclease H"/>
    <property type="match status" value="1"/>
</dbReference>
<organism evidence="2 3">
    <name type="scientific">Acidithiobacillus ferrivorans SS3</name>
    <dbReference type="NCBI Taxonomy" id="743299"/>
    <lineage>
        <taxon>Bacteria</taxon>
        <taxon>Pseudomonadati</taxon>
        <taxon>Pseudomonadota</taxon>
        <taxon>Acidithiobacillia</taxon>
        <taxon>Acidithiobacillales</taxon>
        <taxon>Acidithiobacillaceae</taxon>
        <taxon>Acidithiobacillus</taxon>
    </lineage>
</organism>
<dbReference type="KEGG" id="afi:Acife_2949"/>
<dbReference type="InterPro" id="IPR036397">
    <property type="entry name" value="RNaseH_sf"/>
</dbReference>
<dbReference type="GO" id="GO:0003676">
    <property type="term" value="F:nucleic acid binding"/>
    <property type="evidence" value="ECO:0007669"/>
    <property type="project" value="InterPro"/>
</dbReference>
<dbReference type="STRING" id="743299.Acife_2949"/>
<sequence length="440" mass="49193">MNAVDPVALFRLSVLGPLISRSLQPGELQHTLLDLAQREYAIPGSRRTQLGQKTIESWYYRWRKNGIDGLIPQQRNDRGCSKLPAPVQEAILQAKRDNPRRSIRQIRQLLESTGLVAQGSVSHSAIHRLLQQQGLSQMTGSASQPEEKRSFVAESVGAIWYGDVMHATLRVPVNGQLRKTYLVSLMDDASRLITHSAFCLGETALDIEGVLKQALLKRGVPIKLVVDNGAAYRSHTLQGICARLGIHLVYCRPYTPTSKGKIERWHRTFRAQFLSEVDERQITHLDDLNARLWAWLEQIYHRAPHAGLGGLTPLARYQQDLPKIRSLGSRAVQLDALFYHREKRFVRKDGTVSYLGQRFEVPYVLSGKTVMLVVDPHAGAVVDVEDEAGASLGKATPLDTAANLTRTRYKSGDATVSEAVKTGPNLVEIAFQQYHDTRED</sequence>
<dbReference type="eggNOG" id="COG2801">
    <property type="taxonomic scope" value="Bacteria"/>
</dbReference>
<dbReference type="HOGENOM" id="CLU_038364_0_0_6"/>
<dbReference type="PANTHER" id="PTHR35004">
    <property type="entry name" value="TRANSPOSASE RV3428C-RELATED"/>
    <property type="match status" value="1"/>
</dbReference>
<feature type="domain" description="Integrase catalytic" evidence="1">
    <location>
        <begin position="141"/>
        <end position="321"/>
    </location>
</feature>
<dbReference type="PROSITE" id="PS50994">
    <property type="entry name" value="INTEGRASE"/>
    <property type="match status" value="1"/>
</dbReference>
<dbReference type="GO" id="GO:0015074">
    <property type="term" value="P:DNA integration"/>
    <property type="evidence" value="ECO:0007669"/>
    <property type="project" value="InterPro"/>
</dbReference>
<evidence type="ECO:0000259" key="1">
    <source>
        <dbReference type="PROSITE" id="PS50994"/>
    </source>
</evidence>
<protein>
    <submittedName>
        <fullName evidence="2">Integrase catalytic region</fullName>
    </submittedName>
</protein>
<dbReference type="EMBL" id="CP002985">
    <property type="protein sequence ID" value="AEM49023.1"/>
    <property type="molecule type" value="Genomic_DNA"/>
</dbReference>
<dbReference type="RefSeq" id="WP_014030266.1">
    <property type="nucleotide sequence ID" value="NC_015942.1"/>
</dbReference>
<dbReference type="InterPro" id="IPR012337">
    <property type="entry name" value="RNaseH-like_sf"/>
</dbReference>
<dbReference type="AlphaFoldDB" id="G0JTQ8"/>
<evidence type="ECO:0000313" key="3">
    <source>
        <dbReference type="Proteomes" id="UP000009220"/>
    </source>
</evidence>
<reference evidence="2 3" key="1">
    <citation type="journal article" date="2011" name="J. Bacteriol.">
        <title>Draft genome of the psychrotolerant acidophile Acidithiobacillus ferrivorans SS3.</title>
        <authorList>
            <person name="Liljeqvist M."/>
            <person name="Valdes J."/>
            <person name="Holmes D.S."/>
            <person name="Dopson M."/>
        </authorList>
    </citation>
    <scope>NUCLEOTIDE SEQUENCE [LARGE SCALE GENOMIC DNA]</scope>
    <source>
        <strain evidence="2 3">SS3</strain>
    </source>
</reference>
<dbReference type="Proteomes" id="UP000009220">
    <property type="component" value="Chromosome"/>
</dbReference>
<dbReference type="SUPFAM" id="SSF46689">
    <property type="entry name" value="Homeodomain-like"/>
    <property type="match status" value="1"/>
</dbReference>
<name>G0JTQ8_9PROT</name>
<dbReference type="SUPFAM" id="SSF53098">
    <property type="entry name" value="Ribonuclease H-like"/>
    <property type="match status" value="1"/>
</dbReference>
<dbReference type="PANTHER" id="PTHR35004:SF6">
    <property type="entry name" value="TRANSPOSASE"/>
    <property type="match status" value="1"/>
</dbReference>
<dbReference type="Pfam" id="PF13565">
    <property type="entry name" value="HTH_32"/>
    <property type="match status" value="1"/>
</dbReference>
<dbReference type="InterPro" id="IPR001584">
    <property type="entry name" value="Integrase_cat-core"/>
</dbReference>
<gene>
    <name evidence="2" type="ORF">Acife_2949</name>
</gene>
<proteinExistence type="predicted"/>